<evidence type="ECO:0000313" key="12">
    <source>
        <dbReference type="EMBL" id="PZQ52557.1"/>
    </source>
</evidence>
<dbReference type="InterPro" id="IPR006311">
    <property type="entry name" value="TAT_signal"/>
</dbReference>
<evidence type="ECO:0000256" key="10">
    <source>
        <dbReference type="SAM" id="SignalP"/>
    </source>
</evidence>
<gene>
    <name evidence="12" type="ORF">DI556_02595</name>
</gene>
<evidence type="ECO:0000256" key="5">
    <source>
        <dbReference type="ARBA" id="ARBA00022801"/>
    </source>
</evidence>
<dbReference type="CDD" id="cd16913">
    <property type="entry name" value="YkuD_like"/>
    <property type="match status" value="1"/>
</dbReference>
<dbReference type="PANTHER" id="PTHR30582">
    <property type="entry name" value="L,D-TRANSPEPTIDASE"/>
    <property type="match status" value="1"/>
</dbReference>
<evidence type="ECO:0000256" key="1">
    <source>
        <dbReference type="ARBA" id="ARBA00004752"/>
    </source>
</evidence>
<evidence type="ECO:0000256" key="2">
    <source>
        <dbReference type="ARBA" id="ARBA00005992"/>
    </source>
</evidence>
<dbReference type="PROSITE" id="PS51318">
    <property type="entry name" value="TAT"/>
    <property type="match status" value="1"/>
</dbReference>
<evidence type="ECO:0000256" key="7">
    <source>
        <dbReference type="ARBA" id="ARBA00022984"/>
    </source>
</evidence>
<feature type="signal peptide" evidence="10">
    <location>
        <begin position="1"/>
        <end position="28"/>
    </location>
</feature>
<dbReference type="Gene3D" id="2.40.440.10">
    <property type="entry name" value="L,D-transpeptidase catalytic domain-like"/>
    <property type="match status" value="1"/>
</dbReference>
<evidence type="ECO:0000256" key="3">
    <source>
        <dbReference type="ARBA" id="ARBA00022676"/>
    </source>
</evidence>
<keyword evidence="4" id="KW-0808">Transferase</keyword>
<evidence type="ECO:0000256" key="9">
    <source>
        <dbReference type="PROSITE-ProRule" id="PRU01373"/>
    </source>
</evidence>
<keyword evidence="7 9" id="KW-0573">Peptidoglycan synthesis</keyword>
<keyword evidence="10" id="KW-0732">Signal</keyword>
<comment type="pathway">
    <text evidence="1 9">Cell wall biogenesis; peptidoglycan biosynthesis.</text>
</comment>
<dbReference type="GO" id="GO:0005576">
    <property type="term" value="C:extracellular region"/>
    <property type="evidence" value="ECO:0007669"/>
    <property type="project" value="TreeGrafter"/>
</dbReference>
<dbReference type="GO" id="GO:0018104">
    <property type="term" value="P:peptidoglycan-protein cross-linking"/>
    <property type="evidence" value="ECO:0007669"/>
    <property type="project" value="TreeGrafter"/>
</dbReference>
<feature type="active site" description="Proton donor/acceptor" evidence="9">
    <location>
        <position position="166"/>
    </location>
</feature>
<dbReference type="UniPathway" id="UPA00219"/>
<proteinExistence type="inferred from homology"/>
<reference evidence="12 13" key="1">
    <citation type="submission" date="2017-08" db="EMBL/GenBank/DDBJ databases">
        <title>Infants hospitalized years apart are colonized by the same room-sourced microbial strains.</title>
        <authorList>
            <person name="Brooks B."/>
            <person name="Olm M.R."/>
            <person name="Firek B.A."/>
            <person name="Baker R."/>
            <person name="Thomas B.C."/>
            <person name="Morowitz M.J."/>
            <person name="Banfield J.F."/>
        </authorList>
    </citation>
    <scope>NUCLEOTIDE SEQUENCE [LARGE SCALE GENOMIC DNA]</scope>
    <source>
        <strain evidence="12">S2_005_002_R2_34</strain>
    </source>
</reference>
<accession>A0A2W5Q5B4</accession>
<evidence type="ECO:0000259" key="11">
    <source>
        <dbReference type="PROSITE" id="PS52029"/>
    </source>
</evidence>
<evidence type="ECO:0000313" key="13">
    <source>
        <dbReference type="Proteomes" id="UP000249185"/>
    </source>
</evidence>
<dbReference type="InterPro" id="IPR050979">
    <property type="entry name" value="LD-transpeptidase"/>
</dbReference>
<dbReference type="GO" id="GO:0008360">
    <property type="term" value="P:regulation of cell shape"/>
    <property type="evidence" value="ECO:0007669"/>
    <property type="project" value="UniProtKB-UniRule"/>
</dbReference>
<dbReference type="EMBL" id="QFPW01000001">
    <property type="protein sequence ID" value="PZQ52557.1"/>
    <property type="molecule type" value="Genomic_DNA"/>
</dbReference>
<comment type="similarity">
    <text evidence="2">Belongs to the YkuD family.</text>
</comment>
<dbReference type="InterPro" id="IPR005490">
    <property type="entry name" value="LD_TPept_cat_dom"/>
</dbReference>
<evidence type="ECO:0000256" key="8">
    <source>
        <dbReference type="ARBA" id="ARBA00023316"/>
    </source>
</evidence>
<organism evidence="12 13">
    <name type="scientific">Rhodovulum sulfidophilum</name>
    <name type="common">Rhodobacter sulfidophilus</name>
    <dbReference type="NCBI Taxonomy" id="35806"/>
    <lineage>
        <taxon>Bacteria</taxon>
        <taxon>Pseudomonadati</taxon>
        <taxon>Pseudomonadota</taxon>
        <taxon>Alphaproteobacteria</taxon>
        <taxon>Rhodobacterales</taxon>
        <taxon>Paracoccaceae</taxon>
        <taxon>Rhodovulum</taxon>
    </lineage>
</organism>
<dbReference type="Pfam" id="PF03734">
    <property type="entry name" value="YkuD"/>
    <property type="match status" value="1"/>
</dbReference>
<dbReference type="SUPFAM" id="SSF141523">
    <property type="entry name" value="L,D-transpeptidase catalytic domain-like"/>
    <property type="match status" value="1"/>
</dbReference>
<comment type="caution">
    <text evidence="12">The sequence shown here is derived from an EMBL/GenBank/DDBJ whole genome shotgun (WGS) entry which is preliminary data.</text>
</comment>
<dbReference type="PROSITE" id="PS52029">
    <property type="entry name" value="LD_TPASE"/>
    <property type="match status" value="1"/>
</dbReference>
<protein>
    <recommendedName>
        <fullName evidence="11">L,D-TPase catalytic domain-containing protein</fullName>
    </recommendedName>
</protein>
<name>A0A2W5Q5B4_RHOSU</name>
<dbReference type="InterPro" id="IPR038063">
    <property type="entry name" value="Transpep_catalytic_dom"/>
</dbReference>
<dbReference type="Proteomes" id="UP000249185">
    <property type="component" value="Unassembled WGS sequence"/>
</dbReference>
<feature type="active site" description="Nucleophile" evidence="9">
    <location>
        <position position="182"/>
    </location>
</feature>
<dbReference type="PANTHER" id="PTHR30582:SF24">
    <property type="entry name" value="L,D-TRANSPEPTIDASE ERFK_SRFK-RELATED"/>
    <property type="match status" value="1"/>
</dbReference>
<evidence type="ECO:0000256" key="4">
    <source>
        <dbReference type="ARBA" id="ARBA00022679"/>
    </source>
</evidence>
<dbReference type="GO" id="GO:0071972">
    <property type="term" value="F:peptidoglycan L,D-transpeptidase activity"/>
    <property type="evidence" value="ECO:0007669"/>
    <property type="project" value="TreeGrafter"/>
</dbReference>
<feature type="chain" id="PRO_5015962848" description="L,D-TPase catalytic domain-containing protein" evidence="10">
    <location>
        <begin position="29"/>
        <end position="206"/>
    </location>
</feature>
<sequence>MSEKGFNRRAFTRFAVGAAMAGATSALAGRGFAATEEDALANDFVPDSQDTPMLLRRISSLQMRNWEDYFSDLSKDAILCDTNDRVLHYWGADGFYRVYPTSVPLTEDMTRRGRTSITLKRPDPDWRPTASMLERHPGLPGYVGPGPDNPLGIRALNLGWPAYRIHGTNDIRKIGRQSSSGCIGLFNEHIVEVYDRAQVGTPVLLI</sequence>
<keyword evidence="8 9" id="KW-0961">Cell wall biogenesis/degradation</keyword>
<keyword evidence="6 9" id="KW-0133">Cell shape</keyword>
<evidence type="ECO:0000256" key="6">
    <source>
        <dbReference type="ARBA" id="ARBA00022960"/>
    </source>
</evidence>
<dbReference type="GO" id="GO:0016757">
    <property type="term" value="F:glycosyltransferase activity"/>
    <property type="evidence" value="ECO:0007669"/>
    <property type="project" value="UniProtKB-KW"/>
</dbReference>
<keyword evidence="5" id="KW-0378">Hydrolase</keyword>
<dbReference type="GO" id="GO:0071555">
    <property type="term" value="P:cell wall organization"/>
    <property type="evidence" value="ECO:0007669"/>
    <property type="project" value="UniProtKB-UniRule"/>
</dbReference>
<feature type="domain" description="L,D-TPase catalytic" evidence="11">
    <location>
        <begin position="76"/>
        <end position="206"/>
    </location>
</feature>
<dbReference type="AlphaFoldDB" id="A0A2W5Q5B4"/>
<keyword evidence="3" id="KW-0328">Glycosyltransferase</keyword>